<evidence type="ECO:0000256" key="2">
    <source>
        <dbReference type="SAM" id="SignalP"/>
    </source>
</evidence>
<accession>A0A1H1RKF1</accession>
<feature type="compositionally biased region" description="Acidic residues" evidence="1">
    <location>
        <begin position="178"/>
        <end position="188"/>
    </location>
</feature>
<reference evidence="3 4" key="1">
    <citation type="submission" date="2016-10" db="EMBL/GenBank/DDBJ databases">
        <authorList>
            <person name="de Groot N.N."/>
        </authorList>
    </citation>
    <scope>NUCLEOTIDE SEQUENCE [LARGE SCALE GENOMIC DNA]</scope>
    <source>
        <strain evidence="3 4">DSM 22126</strain>
    </source>
</reference>
<dbReference type="PROSITE" id="PS51257">
    <property type="entry name" value="PROKAR_LIPOPROTEIN"/>
    <property type="match status" value="1"/>
</dbReference>
<dbReference type="InterPro" id="IPR036182">
    <property type="entry name" value="PCuAC_sf"/>
</dbReference>
<protein>
    <recommendedName>
        <fullName evidence="5">Copper(I)-binding protein</fullName>
    </recommendedName>
</protein>
<evidence type="ECO:0008006" key="5">
    <source>
        <dbReference type="Google" id="ProtNLM"/>
    </source>
</evidence>
<name>A0A1H1RKF1_9CELL</name>
<dbReference type="InterPro" id="IPR007410">
    <property type="entry name" value="LpqE-like"/>
</dbReference>
<dbReference type="PANTHER" id="PTHR36302:SF1">
    <property type="entry name" value="COPPER CHAPERONE PCU(A)C"/>
    <property type="match status" value="1"/>
</dbReference>
<dbReference type="eggNOG" id="COG2847">
    <property type="taxonomic scope" value="Bacteria"/>
</dbReference>
<dbReference type="AlphaFoldDB" id="A0A1H1RKF1"/>
<proteinExistence type="predicted"/>
<dbReference type="STRING" id="545619.SAMN04489860_1366"/>
<dbReference type="SUPFAM" id="SSF110087">
    <property type="entry name" value="DR1885-like metal-binding protein"/>
    <property type="match status" value="1"/>
</dbReference>
<dbReference type="PANTHER" id="PTHR36302">
    <property type="entry name" value="BLR7088 PROTEIN"/>
    <property type="match status" value="1"/>
</dbReference>
<feature type="region of interest" description="Disordered" evidence="1">
    <location>
        <begin position="168"/>
        <end position="201"/>
    </location>
</feature>
<evidence type="ECO:0000313" key="3">
    <source>
        <dbReference type="EMBL" id="SDS35439.1"/>
    </source>
</evidence>
<keyword evidence="4" id="KW-1185">Reference proteome</keyword>
<dbReference type="Pfam" id="PF04314">
    <property type="entry name" value="PCuAC"/>
    <property type="match status" value="1"/>
</dbReference>
<gene>
    <name evidence="3" type="ORF">SAMN04489860_1366</name>
</gene>
<dbReference type="Proteomes" id="UP000185663">
    <property type="component" value="Chromosome I"/>
</dbReference>
<dbReference type="RefSeq" id="WP_083372041.1">
    <property type="nucleotide sequence ID" value="NZ_LT629776.1"/>
</dbReference>
<dbReference type="EMBL" id="LT629776">
    <property type="protein sequence ID" value="SDS35439.1"/>
    <property type="molecule type" value="Genomic_DNA"/>
</dbReference>
<dbReference type="Gene3D" id="2.60.40.1890">
    <property type="entry name" value="PCu(A)C copper chaperone"/>
    <property type="match status" value="1"/>
</dbReference>
<feature type="chain" id="PRO_5039079570" description="Copper(I)-binding protein" evidence="2">
    <location>
        <begin position="31"/>
        <end position="201"/>
    </location>
</feature>
<evidence type="ECO:0000256" key="1">
    <source>
        <dbReference type="SAM" id="MobiDB-lite"/>
    </source>
</evidence>
<sequence>MSRTTLNNRTSTTSRSLAVVGLVAAAGLLAGCADDGADAAASDAETATTAEADALAVTDPWTKATDTGMTAAFGEIENDGDADVRIVSATTDASPTAELHTMAEGEDGDMVMTEVEDGFLVPAGGSITLEPGGDHVMIMGVTEAIEPGADVNVTLTLDDGSTLDVVAPARSYSGANESYDEDSGDDADMDHGDMDMDADAS</sequence>
<keyword evidence="2" id="KW-0732">Signal</keyword>
<evidence type="ECO:0000313" key="4">
    <source>
        <dbReference type="Proteomes" id="UP000185663"/>
    </source>
</evidence>
<organism evidence="3 4">
    <name type="scientific">Paraoerskovia marina</name>
    <dbReference type="NCBI Taxonomy" id="545619"/>
    <lineage>
        <taxon>Bacteria</taxon>
        <taxon>Bacillati</taxon>
        <taxon>Actinomycetota</taxon>
        <taxon>Actinomycetes</taxon>
        <taxon>Micrococcales</taxon>
        <taxon>Cellulomonadaceae</taxon>
        <taxon>Paraoerskovia</taxon>
    </lineage>
</organism>
<dbReference type="InterPro" id="IPR058248">
    <property type="entry name" value="Lxx211020-like"/>
</dbReference>
<dbReference type="OrthoDB" id="9796962at2"/>
<feature type="signal peptide" evidence="2">
    <location>
        <begin position="1"/>
        <end position="30"/>
    </location>
</feature>